<proteinExistence type="predicted"/>
<name>U2MEH8_TRESO</name>
<accession>U2MEH8</accession>
<dbReference type="STRING" id="1125725.HMPREF1325_2641"/>
<evidence type="ECO:0000256" key="1">
    <source>
        <dbReference type="SAM" id="MobiDB-lite"/>
    </source>
</evidence>
<dbReference type="AlphaFoldDB" id="U2MEH8"/>
<evidence type="ECO:0000313" key="4">
    <source>
        <dbReference type="Proteomes" id="UP000016412"/>
    </source>
</evidence>
<dbReference type="Proteomes" id="UP000016412">
    <property type="component" value="Unassembled WGS sequence"/>
</dbReference>
<protein>
    <submittedName>
        <fullName evidence="2">Uncharacterized protein</fullName>
    </submittedName>
</protein>
<evidence type="ECO:0000313" key="3">
    <source>
        <dbReference type="EMBL" id="ERJ97718.1"/>
    </source>
</evidence>
<feature type="region of interest" description="Disordered" evidence="1">
    <location>
        <begin position="1"/>
        <end position="21"/>
    </location>
</feature>
<gene>
    <name evidence="3" type="ORF">HMPREF0860_0427</name>
    <name evidence="2" type="ORF">HMPREF1325_2641</name>
</gene>
<dbReference type="EMBL" id="AVQI01000084">
    <property type="protein sequence ID" value="ERJ97718.1"/>
    <property type="molecule type" value="Genomic_DNA"/>
</dbReference>
<reference evidence="4 5" key="1">
    <citation type="submission" date="2013-08" db="EMBL/GenBank/DDBJ databases">
        <authorList>
            <person name="Durkin A.S."/>
            <person name="Haft D.R."/>
            <person name="McCorrison J."/>
            <person name="Torralba M."/>
            <person name="Gillis M."/>
            <person name="Haft D.H."/>
            <person name="Methe B."/>
            <person name="Sutton G."/>
            <person name="Nelson K.E."/>
        </authorList>
    </citation>
    <scope>NUCLEOTIDE SEQUENCE [LARGE SCALE GENOMIC DNA]</scope>
    <source>
        <strain evidence="3 5">ATCC 35536</strain>
        <strain evidence="2 4">VPI DR56BR1116</strain>
    </source>
</reference>
<organism evidence="2 4">
    <name type="scientific">Treponema socranskii subsp. socranskii VPI DR56BR1116 = ATCC 35536</name>
    <dbReference type="NCBI Taxonomy" id="1125725"/>
    <lineage>
        <taxon>Bacteria</taxon>
        <taxon>Pseudomonadati</taxon>
        <taxon>Spirochaetota</taxon>
        <taxon>Spirochaetia</taxon>
        <taxon>Spirochaetales</taxon>
        <taxon>Treponemataceae</taxon>
        <taxon>Treponema</taxon>
    </lineage>
</organism>
<evidence type="ECO:0000313" key="2">
    <source>
        <dbReference type="EMBL" id="ERF60235.1"/>
    </source>
</evidence>
<sequence>MQRPDYMKKNKGSGKSIVAAPPPVNRRFFHIKYNHDSEYNSLP</sequence>
<keyword evidence="5" id="KW-1185">Reference proteome</keyword>
<dbReference type="EMBL" id="AUZJ01000043">
    <property type="protein sequence ID" value="ERF60235.1"/>
    <property type="molecule type" value="Genomic_DNA"/>
</dbReference>
<dbReference type="Proteomes" id="UP000016646">
    <property type="component" value="Unassembled WGS sequence"/>
</dbReference>
<evidence type="ECO:0000313" key="5">
    <source>
        <dbReference type="Proteomes" id="UP000016646"/>
    </source>
</evidence>
<dbReference type="PATRIC" id="fig|1125725.3.peg.1815"/>
<comment type="caution">
    <text evidence="2">The sequence shown here is derived from an EMBL/GenBank/DDBJ whole genome shotgun (WGS) entry which is preliminary data.</text>
</comment>